<comment type="caution">
    <text evidence="2">The sequence shown here is derived from an EMBL/GenBank/DDBJ whole genome shotgun (WGS) entry which is preliminary data.</text>
</comment>
<sequence>MGVGESRWDRKNNPYGHDLVTDSRVRVQSTLLESGKKEEEPGEPVYPASSQTRRPHWQQIEGKLCQVNEDNMLWS</sequence>
<dbReference type="Proteomes" id="UP000824540">
    <property type="component" value="Unassembled WGS sequence"/>
</dbReference>
<proteinExistence type="predicted"/>
<name>A0A8T2PM44_9TELE</name>
<protein>
    <submittedName>
        <fullName evidence="2">Uncharacterized protein</fullName>
    </submittedName>
</protein>
<evidence type="ECO:0000256" key="1">
    <source>
        <dbReference type="SAM" id="MobiDB-lite"/>
    </source>
</evidence>
<accession>A0A8T2PM44</accession>
<organism evidence="2 3">
    <name type="scientific">Albula glossodonta</name>
    <name type="common">roundjaw bonefish</name>
    <dbReference type="NCBI Taxonomy" id="121402"/>
    <lineage>
        <taxon>Eukaryota</taxon>
        <taxon>Metazoa</taxon>
        <taxon>Chordata</taxon>
        <taxon>Craniata</taxon>
        <taxon>Vertebrata</taxon>
        <taxon>Euteleostomi</taxon>
        <taxon>Actinopterygii</taxon>
        <taxon>Neopterygii</taxon>
        <taxon>Teleostei</taxon>
        <taxon>Albuliformes</taxon>
        <taxon>Albulidae</taxon>
        <taxon>Albula</taxon>
    </lineage>
</organism>
<reference evidence="2" key="1">
    <citation type="thesis" date="2021" institute="BYU ScholarsArchive" country="Provo, UT, USA">
        <title>Applications of and Algorithms for Genome Assembly and Genomic Analyses with an Emphasis on Marine Teleosts.</title>
        <authorList>
            <person name="Pickett B.D."/>
        </authorList>
    </citation>
    <scope>NUCLEOTIDE SEQUENCE</scope>
    <source>
        <strain evidence="2">HI-2016</strain>
    </source>
</reference>
<dbReference type="EMBL" id="JAFBMS010000006">
    <property type="protein sequence ID" value="KAG9351292.1"/>
    <property type="molecule type" value="Genomic_DNA"/>
</dbReference>
<evidence type="ECO:0000313" key="3">
    <source>
        <dbReference type="Proteomes" id="UP000824540"/>
    </source>
</evidence>
<dbReference type="AlphaFoldDB" id="A0A8T2PM44"/>
<feature type="region of interest" description="Disordered" evidence="1">
    <location>
        <begin position="1"/>
        <end position="56"/>
    </location>
</feature>
<gene>
    <name evidence="2" type="ORF">JZ751_022536</name>
</gene>
<feature type="non-terminal residue" evidence="2">
    <location>
        <position position="75"/>
    </location>
</feature>
<feature type="compositionally biased region" description="Basic and acidic residues" evidence="1">
    <location>
        <begin position="1"/>
        <end position="12"/>
    </location>
</feature>
<evidence type="ECO:0000313" key="2">
    <source>
        <dbReference type="EMBL" id="KAG9351292.1"/>
    </source>
</evidence>
<keyword evidence="3" id="KW-1185">Reference proteome</keyword>